<keyword evidence="9" id="KW-0560">Oxidoreductase</keyword>
<accession>A0A9P0GGR4</accession>
<dbReference type="InterPro" id="IPR031717">
    <property type="entry name" value="ODO-1/KGD_C"/>
</dbReference>
<dbReference type="Pfam" id="PF00676">
    <property type="entry name" value="E1_dh"/>
    <property type="match status" value="1"/>
</dbReference>
<dbReference type="InterPro" id="IPR011603">
    <property type="entry name" value="2oxoglutarate_DH_E1"/>
</dbReference>
<dbReference type="AlphaFoldDB" id="A0A9P0GGR4"/>
<evidence type="ECO:0000256" key="16">
    <source>
        <dbReference type="ARBA" id="ARBA00042984"/>
    </source>
</evidence>
<dbReference type="Pfam" id="PF16078">
    <property type="entry name" value="2-oxogl_dehyd_N"/>
    <property type="match status" value="1"/>
</dbReference>
<dbReference type="InterPro" id="IPR001017">
    <property type="entry name" value="DH_E1"/>
</dbReference>
<dbReference type="Gene3D" id="1.10.287.1150">
    <property type="entry name" value="TPP helical domain"/>
    <property type="match status" value="1"/>
</dbReference>
<keyword evidence="19" id="KW-1185">Reference proteome</keyword>
<dbReference type="GO" id="GO:0006096">
    <property type="term" value="P:glycolytic process"/>
    <property type="evidence" value="ECO:0007669"/>
    <property type="project" value="UniProtKB-KW"/>
</dbReference>
<proteinExistence type="inferred from homology"/>
<comment type="similarity">
    <text evidence="4">Belongs to the alpha-ketoglutarate dehydrogenase family.</text>
</comment>
<evidence type="ECO:0000256" key="1">
    <source>
        <dbReference type="ARBA" id="ARBA00001946"/>
    </source>
</evidence>
<dbReference type="InterPro" id="IPR029061">
    <property type="entry name" value="THDP-binding"/>
</dbReference>
<dbReference type="Pfam" id="PF02779">
    <property type="entry name" value="Transket_pyr"/>
    <property type="match status" value="1"/>
</dbReference>
<name>A0A9P0GGR4_9CUCU</name>
<dbReference type="GO" id="GO:0005739">
    <property type="term" value="C:mitochondrion"/>
    <property type="evidence" value="ECO:0007669"/>
    <property type="project" value="UniProtKB-SubCell"/>
</dbReference>
<dbReference type="InterPro" id="IPR042179">
    <property type="entry name" value="KGD_C_sf"/>
</dbReference>
<dbReference type="PANTHER" id="PTHR23152">
    <property type="entry name" value="2-OXOGLUTARATE DEHYDROGENASE"/>
    <property type="match status" value="1"/>
</dbReference>
<evidence type="ECO:0000256" key="8">
    <source>
        <dbReference type="ARBA" id="ARBA00022946"/>
    </source>
</evidence>
<evidence type="ECO:0000256" key="13">
    <source>
        <dbReference type="ARBA" id="ARBA00030680"/>
    </source>
</evidence>
<evidence type="ECO:0000313" key="18">
    <source>
        <dbReference type="EMBL" id="CAH1109190.1"/>
    </source>
</evidence>
<comment type="function">
    <text evidence="14">The 2-oxoglutarate dehydrogenase complex catalyzes the overall conversion of 2-oxoglutarate to succinyl-CoA and CO(2). It contains multiple copies of three enzymatic components: 2-oxoglutarate dehydrogenase (E1), dihydrolipoamide succinyltransferase (E2) and lipoamide dehydrogenase (E3).</text>
</comment>
<evidence type="ECO:0000256" key="2">
    <source>
        <dbReference type="ARBA" id="ARBA00001964"/>
    </source>
</evidence>
<dbReference type="InterPro" id="IPR005475">
    <property type="entry name" value="Transketolase-like_Pyr-bd"/>
</dbReference>
<dbReference type="NCBIfam" id="NF006914">
    <property type="entry name" value="PRK09404.1"/>
    <property type="match status" value="1"/>
</dbReference>
<comment type="cofactor">
    <cofactor evidence="1">
        <name>Mg(2+)</name>
        <dbReference type="ChEBI" id="CHEBI:18420"/>
    </cofactor>
</comment>
<reference evidence="18" key="1">
    <citation type="submission" date="2022-01" db="EMBL/GenBank/DDBJ databases">
        <authorList>
            <person name="King R."/>
        </authorList>
    </citation>
    <scope>NUCLEOTIDE SEQUENCE</scope>
</reference>
<evidence type="ECO:0000256" key="9">
    <source>
        <dbReference type="ARBA" id="ARBA00023002"/>
    </source>
</evidence>
<comment type="subcellular location">
    <subcellularLocation>
        <location evidence="3">Mitochondrion</location>
    </subcellularLocation>
</comment>
<dbReference type="Gene3D" id="3.40.50.970">
    <property type="match status" value="1"/>
</dbReference>
<evidence type="ECO:0000256" key="7">
    <source>
        <dbReference type="ARBA" id="ARBA00022842"/>
    </source>
</evidence>
<feature type="domain" description="Transketolase-like pyrimidine-binding" evidence="17">
    <location>
        <begin position="662"/>
        <end position="876"/>
    </location>
</feature>
<dbReference type="EC" id="1.2.4.2" evidence="5"/>
<dbReference type="OrthoDB" id="413077at2759"/>
<dbReference type="PIRSF" id="PIRSF000157">
    <property type="entry name" value="Oxoglu_dh_E1"/>
    <property type="match status" value="1"/>
</dbReference>
<dbReference type="SUPFAM" id="SSF52518">
    <property type="entry name" value="Thiamin diphosphate-binding fold (THDP-binding)"/>
    <property type="match status" value="2"/>
</dbReference>
<dbReference type="SMART" id="SM00861">
    <property type="entry name" value="Transket_pyr"/>
    <property type="match status" value="1"/>
</dbReference>
<keyword evidence="11" id="KW-0496">Mitochondrion</keyword>
<dbReference type="Gene3D" id="3.40.50.11610">
    <property type="entry name" value="Multifunctional 2-oxoglutarate metabolism enzyme, C-terminal domain"/>
    <property type="match status" value="1"/>
</dbReference>
<sequence>MAMQSLVKTFLKFPSSFSFNKLLGVTKNKVDAKLDSFLSSTSAQYIEAMYNIWLKDPSKVHPSWDAYFRLSKDGQVGYVSPPTLGRTRQDMPMSRLKGVIPTVSRTVERSKATATAAAPAPCAQPAPSAGTATEADIEKHLAVQTIIRGYQVRGHFLAKIDPLDRPPSHGIRKKKGRLIPDIISRFKVDESDLNKVFKLPAATSIGGGEKSLPLKEIITRLENAYCSTIGLEYMYIPSVEECNWIRDRFEPPGITKISNNKKKLCLARLARAQLFENFCARKHSAEKRFGIEGLESTIPSLKSIIDRSSELGVETFVIGMAHRGRLNVLVNVCRKSLIQTFAQFEGLKPEDEGTGDVKYHLGVFVQRMNRVTNKNVKIVVLANPSHLESICPVTVGRVRAEQFFGSDPEGRKSLAILLHGDAAFTGQGVNFEVINIASLPCYTTHGAIHLVTNNQVGFTTDRKLAGSSPYCTDVGRVINSPIIHVNADDPEAVVYVSEIASDWRYKFKRDIVVDLVGYRRHGHQEVDDPLFTQPVLYNKKIKNIKPCYEKYAEKLIKEKIVTAAEVKQIKDEYEKILETDFAKVKDEKVFKMKDWLDAPWSAFFEGKDPNKMLFPTGIHEDTITHIASAVSTPPPPSAKFVIHKVLERVLNGRQELMKKRQIDFSMAEAIAYGSLLKQGIHVRITGEDVERGTFNHRHHVYHHQNVENERYSPITNLYRDQGVYTICNSSLSEYSIMGFEHGYSMTNPHTLIIWEAQFGDFSNTAQPIIDQFLSCGESKWGRQCGMVCLMPHGLEGQGPEHSSVRPERFADMICEDPEIIPKEDTKNYALEQLRNINWIIVNCSVPSNHFHVLRRQVALPFRKPLVMLTPKGILRHAEARSSFDLMLEGTEFQRLIPESGPACKAPDGVKKIIFCTGKVYYDAIKAIRDKKMQPLIAVSRIEQIGPFPFDLVKKELQKYKQASIHWLQEEHKNQGFWDHVDPRLRSILKSMGDNRDVSYIGRVVSASPATGYKYQFKEQHTKLLADIIALHQQESSSC</sequence>
<organism evidence="18 19">
    <name type="scientific">Psylliodes chrysocephalus</name>
    <dbReference type="NCBI Taxonomy" id="3402493"/>
    <lineage>
        <taxon>Eukaryota</taxon>
        <taxon>Metazoa</taxon>
        <taxon>Ecdysozoa</taxon>
        <taxon>Arthropoda</taxon>
        <taxon>Hexapoda</taxon>
        <taxon>Insecta</taxon>
        <taxon>Pterygota</taxon>
        <taxon>Neoptera</taxon>
        <taxon>Endopterygota</taxon>
        <taxon>Coleoptera</taxon>
        <taxon>Polyphaga</taxon>
        <taxon>Cucujiformia</taxon>
        <taxon>Chrysomeloidea</taxon>
        <taxon>Chrysomelidae</taxon>
        <taxon>Galerucinae</taxon>
        <taxon>Alticini</taxon>
        <taxon>Psylliodes</taxon>
    </lineage>
</organism>
<dbReference type="GO" id="GO:0030976">
    <property type="term" value="F:thiamine pyrophosphate binding"/>
    <property type="evidence" value="ECO:0007669"/>
    <property type="project" value="InterPro"/>
</dbReference>
<keyword evidence="6" id="KW-0479">Metal-binding</keyword>
<evidence type="ECO:0000256" key="5">
    <source>
        <dbReference type="ARBA" id="ARBA00012280"/>
    </source>
</evidence>
<evidence type="ECO:0000256" key="10">
    <source>
        <dbReference type="ARBA" id="ARBA00023052"/>
    </source>
</evidence>
<evidence type="ECO:0000259" key="17">
    <source>
        <dbReference type="SMART" id="SM00861"/>
    </source>
</evidence>
<comment type="cofactor">
    <cofactor evidence="2">
        <name>thiamine diphosphate</name>
        <dbReference type="ChEBI" id="CHEBI:58937"/>
    </cofactor>
</comment>
<evidence type="ECO:0000256" key="11">
    <source>
        <dbReference type="ARBA" id="ARBA00023128"/>
    </source>
</evidence>
<evidence type="ECO:0000313" key="19">
    <source>
        <dbReference type="Proteomes" id="UP001153636"/>
    </source>
</evidence>
<keyword evidence="8" id="KW-0809">Transit peptide</keyword>
<dbReference type="GO" id="GO:0006099">
    <property type="term" value="P:tricarboxylic acid cycle"/>
    <property type="evidence" value="ECO:0007669"/>
    <property type="project" value="TreeGrafter"/>
</dbReference>
<dbReference type="GO" id="GO:0045252">
    <property type="term" value="C:oxoglutarate dehydrogenase complex"/>
    <property type="evidence" value="ECO:0007669"/>
    <property type="project" value="TreeGrafter"/>
</dbReference>
<dbReference type="NCBIfam" id="TIGR00239">
    <property type="entry name" value="2oxo_dh_E1"/>
    <property type="match status" value="1"/>
</dbReference>
<dbReference type="Gene3D" id="3.40.50.12470">
    <property type="match status" value="1"/>
</dbReference>
<keyword evidence="12" id="KW-0324">Glycolysis</keyword>
<dbReference type="GO" id="GO:0004591">
    <property type="term" value="F:oxoglutarate dehydrogenase (succinyl-transferring) activity"/>
    <property type="evidence" value="ECO:0007669"/>
    <property type="project" value="UniProtKB-EC"/>
</dbReference>
<dbReference type="InterPro" id="IPR032106">
    <property type="entry name" value="2-oxogl_dehyd_N"/>
</dbReference>
<dbReference type="Pfam" id="PF16870">
    <property type="entry name" value="OxoGdeHyase_C"/>
    <property type="match status" value="1"/>
</dbReference>
<dbReference type="GO" id="GO:0046872">
    <property type="term" value="F:metal ion binding"/>
    <property type="evidence" value="ECO:0007669"/>
    <property type="project" value="UniProtKB-KW"/>
</dbReference>
<keyword evidence="7" id="KW-0460">Magnesium</keyword>
<evidence type="ECO:0000256" key="6">
    <source>
        <dbReference type="ARBA" id="ARBA00022723"/>
    </source>
</evidence>
<protein>
    <recommendedName>
        <fullName evidence="15">2-oxoglutarate dehydrogenase, mitochondrial</fullName>
        <ecNumber evidence="5">1.2.4.2</ecNumber>
    </recommendedName>
    <alternativeName>
        <fullName evidence="16">2-oxoglutarate dehydrogenase complex component E1</fullName>
    </alternativeName>
    <alternativeName>
        <fullName evidence="13">Alpha-ketoglutarate dehydrogenase</fullName>
    </alternativeName>
</protein>
<keyword evidence="10" id="KW-0786">Thiamine pyrophosphate</keyword>
<dbReference type="Proteomes" id="UP001153636">
    <property type="component" value="Chromosome 3"/>
</dbReference>
<dbReference type="EMBL" id="OV651815">
    <property type="protein sequence ID" value="CAH1109190.1"/>
    <property type="molecule type" value="Genomic_DNA"/>
</dbReference>
<dbReference type="PANTHER" id="PTHR23152:SF4">
    <property type="entry name" value="2-OXOADIPATE DEHYDROGENASE COMPLEX COMPONENT E1"/>
    <property type="match status" value="1"/>
</dbReference>
<evidence type="ECO:0000256" key="14">
    <source>
        <dbReference type="ARBA" id="ARBA00037426"/>
    </source>
</evidence>
<dbReference type="CDD" id="cd02016">
    <property type="entry name" value="TPP_E1_OGDC_like"/>
    <property type="match status" value="1"/>
</dbReference>
<evidence type="ECO:0000256" key="12">
    <source>
        <dbReference type="ARBA" id="ARBA00023152"/>
    </source>
</evidence>
<evidence type="ECO:0000256" key="15">
    <source>
        <dbReference type="ARBA" id="ARBA00040267"/>
    </source>
</evidence>
<evidence type="ECO:0000256" key="3">
    <source>
        <dbReference type="ARBA" id="ARBA00004173"/>
    </source>
</evidence>
<dbReference type="FunFam" id="3.40.50.12470:FF:000007">
    <property type="entry name" value="2-oxoglutarate dehydrogenase e1 mitochondrial"/>
    <property type="match status" value="1"/>
</dbReference>
<evidence type="ECO:0000256" key="4">
    <source>
        <dbReference type="ARBA" id="ARBA00006936"/>
    </source>
</evidence>
<gene>
    <name evidence="18" type="ORF">PSYICH_LOCUS9365</name>
</gene>